<dbReference type="PROSITE" id="PS51257">
    <property type="entry name" value="PROKAR_LIPOPROTEIN"/>
    <property type="match status" value="1"/>
</dbReference>
<reference evidence="3 4" key="1">
    <citation type="submission" date="2019-07" db="EMBL/GenBank/DDBJ databases">
        <title>complete genome sequencing of Ornithinimicrobium sp. H23M54.</title>
        <authorList>
            <person name="Bae J.-W."/>
            <person name="Lee S.-Y."/>
        </authorList>
    </citation>
    <scope>NUCLEOTIDE SEQUENCE [LARGE SCALE GENOMIC DNA]</scope>
    <source>
        <strain evidence="3 4">H23M54</strain>
    </source>
</reference>
<dbReference type="AlphaFoldDB" id="A0A516GDR3"/>
<feature type="chain" id="PRO_5039357142" evidence="2">
    <location>
        <begin position="21"/>
        <end position="383"/>
    </location>
</feature>
<dbReference type="Proteomes" id="UP000315395">
    <property type="component" value="Chromosome"/>
</dbReference>
<feature type="region of interest" description="Disordered" evidence="1">
    <location>
        <begin position="21"/>
        <end position="97"/>
    </location>
</feature>
<feature type="compositionally biased region" description="Low complexity" evidence="1">
    <location>
        <begin position="32"/>
        <end position="70"/>
    </location>
</feature>
<accession>A0A516GDR3</accession>
<evidence type="ECO:0000256" key="2">
    <source>
        <dbReference type="SAM" id="SignalP"/>
    </source>
</evidence>
<organism evidence="3 4">
    <name type="scientific">Ornithinimicrobium ciconiae</name>
    <dbReference type="NCBI Taxonomy" id="2594265"/>
    <lineage>
        <taxon>Bacteria</taxon>
        <taxon>Bacillati</taxon>
        <taxon>Actinomycetota</taxon>
        <taxon>Actinomycetes</taxon>
        <taxon>Micrococcales</taxon>
        <taxon>Ornithinimicrobiaceae</taxon>
        <taxon>Ornithinimicrobium</taxon>
    </lineage>
</organism>
<sequence length="383" mass="40031">MKLSRPALALALSASLLLSACSGSEDPDESTDPTSSSADDGVSTDDSASATGGDDASTTGDTGVSTGDAGEATSAPGDAAQTTDDGKITAPAEGAGVISVEEAEEIAATLMRQAGDSQNADPEEAAELNEKTFVGSELRAAEAATALREVGIDPIIDYHPTNPNVLAISREDGESPAFIVVQSVPESGLPELHLLVSEDDGETWKIGWSAPMLAGTEVPTFDPRSEGSPVLREGKGDLNWSPSQVVDQLFVILDFPFAEDRPDFRTNDYGPQVRKAAEQQAAEVADQATLTQEHDLRTGTLRTIELADGSAITFPVLRRTSTFDVKSGTYLEAPAAFAHLSGEDVINNSAKMTTDVFLAVHIKTEGDPVVIAAREQVVRSDGS</sequence>
<dbReference type="OrthoDB" id="4859035at2"/>
<proteinExistence type="predicted"/>
<dbReference type="KEGG" id="orz:FNH13_15990"/>
<dbReference type="RefSeq" id="WP_143784369.1">
    <property type="nucleotide sequence ID" value="NZ_CP041616.1"/>
</dbReference>
<keyword evidence="2" id="KW-0732">Signal</keyword>
<protein>
    <submittedName>
        <fullName evidence="3">Uncharacterized protein</fullName>
    </submittedName>
</protein>
<gene>
    <name evidence="3" type="ORF">FNH13_15990</name>
</gene>
<name>A0A516GDR3_9MICO</name>
<evidence type="ECO:0000313" key="3">
    <source>
        <dbReference type="EMBL" id="QDO89647.1"/>
    </source>
</evidence>
<evidence type="ECO:0000256" key="1">
    <source>
        <dbReference type="SAM" id="MobiDB-lite"/>
    </source>
</evidence>
<dbReference type="EMBL" id="CP041616">
    <property type="protein sequence ID" value="QDO89647.1"/>
    <property type="molecule type" value="Genomic_DNA"/>
</dbReference>
<feature type="signal peptide" evidence="2">
    <location>
        <begin position="1"/>
        <end position="20"/>
    </location>
</feature>
<evidence type="ECO:0000313" key="4">
    <source>
        <dbReference type="Proteomes" id="UP000315395"/>
    </source>
</evidence>
<keyword evidence="4" id="KW-1185">Reference proteome</keyword>